<keyword evidence="2 5" id="KW-0812">Transmembrane</keyword>
<dbReference type="AlphaFoldDB" id="A0A1N7L041"/>
<feature type="transmembrane region" description="Helical" evidence="5">
    <location>
        <begin position="92"/>
        <end position="111"/>
    </location>
</feature>
<protein>
    <submittedName>
        <fullName evidence="6">VIT family protein</fullName>
    </submittedName>
</protein>
<feature type="transmembrane region" description="Helical" evidence="5">
    <location>
        <begin position="21"/>
        <end position="41"/>
    </location>
</feature>
<accession>A0A1N7L041</accession>
<sequence>MNKARNARLHGFFRYHLRDMVYGGFDGAVTTFAVVAGVQGAGLPTSVILILGTANLIADGISMALGNFTGTQAENEAGGRGPSAPADPVDPGAAAAMTFAAFVIAGVIPLLPFIVGLEAAWEVSIFGTGCAFFAIGALKSIFTRAHWWWAGAQTLGIGSVAAGAAWIAGRIVGQFV</sequence>
<dbReference type="InterPro" id="IPR008217">
    <property type="entry name" value="Ccc1_fam"/>
</dbReference>
<evidence type="ECO:0000313" key="6">
    <source>
        <dbReference type="EMBL" id="SIS67157.1"/>
    </source>
</evidence>
<evidence type="ECO:0000256" key="1">
    <source>
        <dbReference type="ARBA" id="ARBA00004127"/>
    </source>
</evidence>
<dbReference type="RefSeq" id="WP_234990164.1">
    <property type="nucleotide sequence ID" value="NZ_FTOQ01000002.1"/>
</dbReference>
<evidence type="ECO:0000256" key="5">
    <source>
        <dbReference type="SAM" id="Phobius"/>
    </source>
</evidence>
<dbReference type="Pfam" id="PF01988">
    <property type="entry name" value="VIT1"/>
    <property type="match status" value="2"/>
</dbReference>
<keyword evidence="4 5" id="KW-0472">Membrane</keyword>
<evidence type="ECO:0000256" key="2">
    <source>
        <dbReference type="ARBA" id="ARBA00022692"/>
    </source>
</evidence>
<dbReference type="STRING" id="633194.SAMN05421759_102235"/>
<evidence type="ECO:0000256" key="3">
    <source>
        <dbReference type="ARBA" id="ARBA00022989"/>
    </source>
</evidence>
<evidence type="ECO:0000313" key="7">
    <source>
        <dbReference type="Proteomes" id="UP000186684"/>
    </source>
</evidence>
<reference evidence="7" key="1">
    <citation type="submission" date="2017-01" db="EMBL/GenBank/DDBJ databases">
        <authorList>
            <person name="Varghese N."/>
            <person name="Submissions S."/>
        </authorList>
    </citation>
    <scope>NUCLEOTIDE SEQUENCE [LARGE SCALE GENOMIC DNA]</scope>
    <source>
        <strain evidence="7">DSM 29430</strain>
    </source>
</reference>
<feature type="transmembrane region" description="Helical" evidence="5">
    <location>
        <begin position="123"/>
        <end position="142"/>
    </location>
</feature>
<dbReference type="EMBL" id="FTOQ01000002">
    <property type="protein sequence ID" value="SIS67157.1"/>
    <property type="molecule type" value="Genomic_DNA"/>
</dbReference>
<evidence type="ECO:0000256" key="4">
    <source>
        <dbReference type="ARBA" id="ARBA00023136"/>
    </source>
</evidence>
<dbReference type="Proteomes" id="UP000186684">
    <property type="component" value="Unassembled WGS sequence"/>
</dbReference>
<keyword evidence="3 5" id="KW-1133">Transmembrane helix</keyword>
<dbReference type="GO" id="GO:0005384">
    <property type="term" value="F:manganese ion transmembrane transporter activity"/>
    <property type="evidence" value="ECO:0007669"/>
    <property type="project" value="InterPro"/>
</dbReference>
<dbReference type="GO" id="GO:0030026">
    <property type="term" value="P:intracellular manganese ion homeostasis"/>
    <property type="evidence" value="ECO:0007669"/>
    <property type="project" value="InterPro"/>
</dbReference>
<name>A0A1N7L041_9RHOB</name>
<keyword evidence="7" id="KW-1185">Reference proteome</keyword>
<dbReference type="PANTHER" id="PTHR31851">
    <property type="entry name" value="FE(2+)/MN(2+) TRANSPORTER PCL1"/>
    <property type="match status" value="1"/>
</dbReference>
<organism evidence="6 7">
    <name type="scientific">Roseivivax lentus</name>
    <dbReference type="NCBI Taxonomy" id="633194"/>
    <lineage>
        <taxon>Bacteria</taxon>
        <taxon>Pseudomonadati</taxon>
        <taxon>Pseudomonadota</taxon>
        <taxon>Alphaproteobacteria</taxon>
        <taxon>Rhodobacterales</taxon>
        <taxon>Roseobacteraceae</taxon>
        <taxon>Roseivivax</taxon>
    </lineage>
</organism>
<gene>
    <name evidence="6" type="ORF">SAMN05421759_102235</name>
</gene>
<feature type="transmembrane region" description="Helical" evidence="5">
    <location>
        <begin position="148"/>
        <end position="168"/>
    </location>
</feature>
<comment type="subcellular location">
    <subcellularLocation>
        <location evidence="1">Endomembrane system</location>
        <topology evidence="1">Multi-pass membrane protein</topology>
    </subcellularLocation>
</comment>
<dbReference type="GO" id="GO:0012505">
    <property type="term" value="C:endomembrane system"/>
    <property type="evidence" value="ECO:0007669"/>
    <property type="project" value="UniProtKB-SubCell"/>
</dbReference>
<proteinExistence type="predicted"/>